<evidence type="ECO:0000313" key="3">
    <source>
        <dbReference type="EMBL" id="MDB7982235.1"/>
    </source>
</evidence>
<dbReference type="Proteomes" id="UP001212981">
    <property type="component" value="Unassembled WGS sequence"/>
</dbReference>
<protein>
    <submittedName>
        <fullName evidence="3">Glycosyltransferase family 4 protein</fullName>
    </submittedName>
</protein>
<accession>A0AAW6CVV6</accession>
<dbReference type="InterPro" id="IPR028098">
    <property type="entry name" value="Glyco_trans_4-like_N"/>
</dbReference>
<dbReference type="RefSeq" id="WP_272001732.1">
    <property type="nucleotide sequence ID" value="NZ_JAQLXO010000006.1"/>
</dbReference>
<evidence type="ECO:0000259" key="2">
    <source>
        <dbReference type="Pfam" id="PF13439"/>
    </source>
</evidence>
<reference evidence="3" key="1">
    <citation type="submission" date="2023-01" db="EMBL/GenBank/DDBJ databases">
        <title>Human gut microbiome strain richness.</title>
        <authorList>
            <person name="Chen-Liaw A."/>
        </authorList>
    </citation>
    <scope>NUCLEOTIDE SEQUENCE</scope>
    <source>
        <strain evidence="3">D8_m1001271B151109d0_201107</strain>
    </source>
</reference>
<dbReference type="GO" id="GO:0016757">
    <property type="term" value="F:glycosyltransferase activity"/>
    <property type="evidence" value="ECO:0007669"/>
    <property type="project" value="InterPro"/>
</dbReference>
<organism evidence="3 4">
    <name type="scientific">Faecalicoccus pleomorphus</name>
    <dbReference type="NCBI Taxonomy" id="1323"/>
    <lineage>
        <taxon>Bacteria</taxon>
        <taxon>Bacillati</taxon>
        <taxon>Bacillota</taxon>
        <taxon>Erysipelotrichia</taxon>
        <taxon>Erysipelotrichales</taxon>
        <taxon>Erysipelotrichaceae</taxon>
        <taxon>Faecalicoccus</taxon>
    </lineage>
</organism>
<comment type="caution">
    <text evidence="3">The sequence shown here is derived from an EMBL/GenBank/DDBJ whole genome shotgun (WGS) entry which is preliminary data.</text>
</comment>
<dbReference type="CDD" id="cd03801">
    <property type="entry name" value="GT4_PimA-like"/>
    <property type="match status" value="1"/>
</dbReference>
<dbReference type="Pfam" id="PF13439">
    <property type="entry name" value="Glyco_transf_4"/>
    <property type="match status" value="1"/>
</dbReference>
<dbReference type="SUPFAM" id="SSF53756">
    <property type="entry name" value="UDP-Glycosyltransferase/glycogen phosphorylase"/>
    <property type="match status" value="1"/>
</dbReference>
<dbReference type="PANTHER" id="PTHR45947:SF3">
    <property type="entry name" value="SULFOQUINOVOSYL TRANSFERASE SQD2"/>
    <property type="match status" value="1"/>
</dbReference>
<feature type="domain" description="Glycosyltransferase subfamily 4-like N-terminal" evidence="2">
    <location>
        <begin position="37"/>
        <end position="209"/>
    </location>
</feature>
<dbReference type="InterPro" id="IPR001296">
    <property type="entry name" value="Glyco_trans_1"/>
</dbReference>
<evidence type="ECO:0000313" key="4">
    <source>
        <dbReference type="Proteomes" id="UP001212981"/>
    </source>
</evidence>
<dbReference type="Gene3D" id="3.40.50.2000">
    <property type="entry name" value="Glycogen Phosphorylase B"/>
    <property type="match status" value="2"/>
</dbReference>
<dbReference type="EMBL" id="JAQLXO010000006">
    <property type="protein sequence ID" value="MDB7982235.1"/>
    <property type="molecule type" value="Genomic_DNA"/>
</dbReference>
<name>A0AAW6CVV6_9FIRM</name>
<dbReference type="Pfam" id="PF00534">
    <property type="entry name" value="Glycos_transf_1"/>
    <property type="match status" value="1"/>
</dbReference>
<dbReference type="PANTHER" id="PTHR45947">
    <property type="entry name" value="SULFOQUINOVOSYL TRANSFERASE SQD2"/>
    <property type="match status" value="1"/>
</dbReference>
<proteinExistence type="predicted"/>
<dbReference type="InterPro" id="IPR050194">
    <property type="entry name" value="Glycosyltransferase_grp1"/>
</dbReference>
<sequence length="407" mass="47149">MQKKRIHILFFAINIKNGVVRITMNFLFFSAQFLPHMGGVENYTYNISKKLIEYGHQVTVVTSNTTKSPSIEIYEGINVFRLDCYNLLNGRFPIYKKNKIFRDIFKRLDQQNYDFCIINTRFYFHSLLGAKYTYKRSIPRIVIDHGTSHLTVHNKLLDYMGEKFEHYLTWQLKKYCKNYYGVSKASSKWLGHFGITSKGEIYNAIDLDRIENIKGHYKGEFRKDHGIPEDSIVVSYTGRLIKEKGIIQLIRAIQEYNNQSGEKLYLCLAGEGPLQSFIDEHTSEFIHYLGRLTFEQVICFLKNSDIFVLPSDSEGFSTSLLEAAACKNYIITTLRGGAKELLPDDTYGIVIENNDLDSIYNAIKDALNHRDKKNATSKAFERVKSNFTWDVTSRKLLEISQSKFLNP</sequence>
<evidence type="ECO:0000259" key="1">
    <source>
        <dbReference type="Pfam" id="PF00534"/>
    </source>
</evidence>
<dbReference type="AlphaFoldDB" id="A0AAW6CVV6"/>
<gene>
    <name evidence="3" type="ORF">PND82_05295</name>
</gene>
<feature type="domain" description="Glycosyl transferase family 1" evidence="1">
    <location>
        <begin position="220"/>
        <end position="379"/>
    </location>
</feature>